<dbReference type="PROSITE" id="PS00676">
    <property type="entry name" value="SIGMA54_INTERACT_2"/>
    <property type="match status" value="1"/>
</dbReference>
<keyword evidence="2" id="KW-0547">Nucleotide-binding</keyword>
<keyword evidence="3" id="KW-0067">ATP-binding</keyword>
<dbReference type="InterPro" id="IPR003593">
    <property type="entry name" value="AAA+_ATPase"/>
</dbReference>
<reference evidence="9" key="1">
    <citation type="submission" date="2018-06" db="EMBL/GenBank/DDBJ databases">
        <authorList>
            <person name="Zhirakovskaya E."/>
        </authorList>
    </citation>
    <scope>NUCLEOTIDE SEQUENCE</scope>
</reference>
<evidence type="ECO:0000259" key="7">
    <source>
        <dbReference type="PROSITE" id="PS50045"/>
    </source>
</evidence>
<dbReference type="SUPFAM" id="SSF52172">
    <property type="entry name" value="CheY-like"/>
    <property type="match status" value="1"/>
</dbReference>
<dbReference type="InterPro" id="IPR009057">
    <property type="entry name" value="Homeodomain-like_sf"/>
</dbReference>
<dbReference type="SMART" id="SM00382">
    <property type="entry name" value="AAA"/>
    <property type="match status" value="1"/>
</dbReference>
<accession>A0A3B0YQI4</accession>
<dbReference type="Pfam" id="PF00158">
    <property type="entry name" value="Sigma54_activat"/>
    <property type="match status" value="1"/>
</dbReference>
<dbReference type="PANTHER" id="PTHR32071:SF116">
    <property type="entry name" value="TRANSCRIPTIONAL REGULATORY PROTEIN GLRR"/>
    <property type="match status" value="1"/>
</dbReference>
<keyword evidence="4" id="KW-0805">Transcription regulation</keyword>
<dbReference type="InterPro" id="IPR025662">
    <property type="entry name" value="Sigma_54_int_dom_ATP-bd_1"/>
</dbReference>
<dbReference type="AlphaFoldDB" id="A0A3B0YQI4"/>
<dbReference type="InterPro" id="IPR025943">
    <property type="entry name" value="Sigma_54_int_dom_ATP-bd_2"/>
</dbReference>
<organism evidence="9">
    <name type="scientific">hydrothermal vent metagenome</name>
    <dbReference type="NCBI Taxonomy" id="652676"/>
    <lineage>
        <taxon>unclassified sequences</taxon>
        <taxon>metagenomes</taxon>
        <taxon>ecological metagenomes</taxon>
    </lineage>
</organism>
<keyword evidence="5" id="KW-0238">DNA-binding</keyword>
<dbReference type="InterPro" id="IPR027417">
    <property type="entry name" value="P-loop_NTPase"/>
</dbReference>
<dbReference type="EMBL" id="UOFN01000077">
    <property type="protein sequence ID" value="VAW77512.1"/>
    <property type="molecule type" value="Genomic_DNA"/>
</dbReference>
<feature type="domain" description="Sigma-54 factor interaction" evidence="7">
    <location>
        <begin position="143"/>
        <end position="372"/>
    </location>
</feature>
<evidence type="ECO:0000256" key="6">
    <source>
        <dbReference type="ARBA" id="ARBA00023163"/>
    </source>
</evidence>
<dbReference type="InterPro" id="IPR002078">
    <property type="entry name" value="Sigma_54_int"/>
</dbReference>
<dbReference type="FunFam" id="3.40.50.300:FF:000006">
    <property type="entry name" value="DNA-binding transcriptional regulator NtrC"/>
    <property type="match status" value="1"/>
</dbReference>
<evidence type="ECO:0000256" key="2">
    <source>
        <dbReference type="ARBA" id="ARBA00022741"/>
    </source>
</evidence>
<dbReference type="Gene3D" id="1.10.8.60">
    <property type="match status" value="1"/>
</dbReference>
<sequence>MSACRYRVMVVDDDPALLRLLSMRLSAVGYEVAAVESGEKAVAQIPTFQPHLVITDLRMGGMDGMTLFDQIHRRSPALPVIILTAHGSIPDAVDATSRGVFGYLSKPFDSKDLLEQVTRALRVTGEQHNRSETLSVAEWRQGIVTRSPLMEDLLGQARLVASSAASVFIHGQSGTGKEVLAKAIHRASPRAGGEFVAVNCSAIPEALFESEFFGHAKGSFTGAIREHKGLFQAAEGGTLFLDEIGDMPMSFQVKLLRAIQERNVRPVGSTHAVPVDVRIISATHRDLDELRKSGSFREDLYYRLNVVALDIPSLVARREDIPLLANHVLHNLADAARKGVKGFAPDAMEVLLSAPWPGNVRQLYNVVEQAVAFTTTSLIPASLVQRALRDEANEEMPAFADARSRFEREYLTQLLQITSGNVSKAARIAKRNRTEFYKLLHKHHLNPSQFKGARAAI</sequence>
<dbReference type="InterPro" id="IPR025944">
    <property type="entry name" value="Sigma_54_int_dom_CS"/>
</dbReference>
<proteinExistence type="predicted"/>
<dbReference type="PROSITE" id="PS50045">
    <property type="entry name" value="SIGMA54_INTERACT_4"/>
    <property type="match status" value="1"/>
</dbReference>
<dbReference type="SUPFAM" id="SSF52540">
    <property type="entry name" value="P-loop containing nucleoside triphosphate hydrolases"/>
    <property type="match status" value="1"/>
</dbReference>
<evidence type="ECO:0000313" key="9">
    <source>
        <dbReference type="EMBL" id="VAW77512.1"/>
    </source>
</evidence>
<evidence type="ECO:0000256" key="1">
    <source>
        <dbReference type="ARBA" id="ARBA00022553"/>
    </source>
</evidence>
<dbReference type="Gene3D" id="3.40.50.300">
    <property type="entry name" value="P-loop containing nucleotide triphosphate hydrolases"/>
    <property type="match status" value="1"/>
</dbReference>
<dbReference type="GO" id="GO:0005524">
    <property type="term" value="F:ATP binding"/>
    <property type="evidence" value="ECO:0007669"/>
    <property type="project" value="UniProtKB-KW"/>
</dbReference>
<keyword evidence="1" id="KW-0597">Phosphoprotein</keyword>
<evidence type="ECO:0000256" key="3">
    <source>
        <dbReference type="ARBA" id="ARBA00022840"/>
    </source>
</evidence>
<dbReference type="Pfam" id="PF25601">
    <property type="entry name" value="AAA_lid_14"/>
    <property type="match status" value="1"/>
</dbReference>
<dbReference type="GO" id="GO:0006355">
    <property type="term" value="P:regulation of DNA-templated transcription"/>
    <property type="evidence" value="ECO:0007669"/>
    <property type="project" value="InterPro"/>
</dbReference>
<name>A0A3B0YQI4_9ZZZZ</name>
<dbReference type="SMART" id="SM00448">
    <property type="entry name" value="REC"/>
    <property type="match status" value="1"/>
</dbReference>
<dbReference type="Gene3D" id="3.40.50.2300">
    <property type="match status" value="1"/>
</dbReference>
<gene>
    <name evidence="9" type="ORF">MNBD_GAMMA15-2188</name>
</gene>
<keyword evidence="6" id="KW-0804">Transcription</keyword>
<dbReference type="PROSITE" id="PS00688">
    <property type="entry name" value="SIGMA54_INTERACT_3"/>
    <property type="match status" value="1"/>
</dbReference>
<dbReference type="InterPro" id="IPR011006">
    <property type="entry name" value="CheY-like_superfamily"/>
</dbReference>
<dbReference type="Pfam" id="PF00072">
    <property type="entry name" value="Response_reg"/>
    <property type="match status" value="1"/>
</dbReference>
<protein>
    <submittedName>
        <fullName evidence="9">Transcriptional response regulatory protein GlrR</fullName>
    </submittedName>
</protein>
<dbReference type="SUPFAM" id="SSF46689">
    <property type="entry name" value="Homeodomain-like"/>
    <property type="match status" value="1"/>
</dbReference>
<evidence type="ECO:0000256" key="5">
    <source>
        <dbReference type="ARBA" id="ARBA00023125"/>
    </source>
</evidence>
<dbReference type="PANTHER" id="PTHR32071">
    <property type="entry name" value="TRANSCRIPTIONAL REGULATORY PROTEIN"/>
    <property type="match status" value="1"/>
</dbReference>
<dbReference type="PROSITE" id="PS50110">
    <property type="entry name" value="RESPONSE_REGULATORY"/>
    <property type="match status" value="1"/>
</dbReference>
<dbReference type="PROSITE" id="PS00675">
    <property type="entry name" value="SIGMA54_INTERACT_1"/>
    <property type="match status" value="1"/>
</dbReference>
<feature type="domain" description="Response regulatory" evidence="8">
    <location>
        <begin position="7"/>
        <end position="121"/>
    </location>
</feature>
<dbReference type="GO" id="GO:0003677">
    <property type="term" value="F:DNA binding"/>
    <property type="evidence" value="ECO:0007669"/>
    <property type="project" value="UniProtKB-KW"/>
</dbReference>
<evidence type="ECO:0000256" key="4">
    <source>
        <dbReference type="ARBA" id="ARBA00023015"/>
    </source>
</evidence>
<dbReference type="GO" id="GO:0000160">
    <property type="term" value="P:phosphorelay signal transduction system"/>
    <property type="evidence" value="ECO:0007669"/>
    <property type="project" value="InterPro"/>
</dbReference>
<evidence type="ECO:0000259" key="8">
    <source>
        <dbReference type="PROSITE" id="PS50110"/>
    </source>
</evidence>
<dbReference type="InterPro" id="IPR001789">
    <property type="entry name" value="Sig_transdc_resp-reg_receiver"/>
</dbReference>
<dbReference type="FunFam" id="3.40.50.2300:FF:000018">
    <property type="entry name" value="DNA-binding transcriptional regulator NtrC"/>
    <property type="match status" value="1"/>
</dbReference>
<dbReference type="CDD" id="cd00009">
    <property type="entry name" value="AAA"/>
    <property type="match status" value="1"/>
</dbReference>
<dbReference type="Gene3D" id="1.10.10.60">
    <property type="entry name" value="Homeodomain-like"/>
    <property type="match status" value="1"/>
</dbReference>
<dbReference type="InterPro" id="IPR058031">
    <property type="entry name" value="AAA_lid_NorR"/>
</dbReference>